<accession>A0A9X2WGJ3</accession>
<sequence length="92" mass="10648">MKDFKENVTSDAFWLKTLYIVGFFIVYRVLDVLLLLITLVQWVFRLVSGEPNASLTEFGQALGEYVKQIIHYLSGASDEKPFPFQDWPDSKN</sequence>
<evidence type="ECO:0000313" key="3">
    <source>
        <dbReference type="Proteomes" id="UP001147830"/>
    </source>
</evidence>
<reference evidence="2" key="2">
    <citation type="submission" date="2022-08" db="EMBL/GenBank/DDBJ databases">
        <authorList>
            <person name="Dong C."/>
        </authorList>
    </citation>
    <scope>NUCLEOTIDE SEQUENCE</scope>
    <source>
        <strain evidence="2">59MF3M-4</strain>
    </source>
</reference>
<dbReference type="AlphaFoldDB" id="A0A9X2WGJ3"/>
<reference evidence="2" key="1">
    <citation type="journal article" date="2022" name="Front. Microbiol.">
        <title>Genome-based taxonomic rearrangement of Oceanobacter-related bacteria including the description of Thalassolituus hydrocarbonoclasticus sp. nov. and Thalassolituus pacificus sp. nov. and emended description of the genus Thalassolituus.</title>
        <authorList>
            <person name="Dong C."/>
            <person name="Wei L."/>
            <person name="Wang J."/>
            <person name="Lai Q."/>
            <person name="Huang Z."/>
            <person name="Shao Z."/>
        </authorList>
    </citation>
    <scope>NUCLEOTIDE SEQUENCE</scope>
    <source>
        <strain evidence="2">59MF3M-4</strain>
    </source>
</reference>
<protein>
    <submittedName>
        <fullName evidence="2">DUF4389 domain-containing protein</fullName>
    </submittedName>
</protein>
<dbReference type="EMBL" id="JAOANI010000019">
    <property type="protein sequence ID" value="MCT7359665.1"/>
    <property type="molecule type" value="Genomic_DNA"/>
</dbReference>
<dbReference type="InterPro" id="IPR025498">
    <property type="entry name" value="DUF4389"/>
</dbReference>
<gene>
    <name evidence="2" type="ORF">NYR02_11630</name>
</gene>
<keyword evidence="1" id="KW-1133">Transmembrane helix</keyword>
<dbReference type="Proteomes" id="UP001147830">
    <property type="component" value="Unassembled WGS sequence"/>
</dbReference>
<keyword evidence="1" id="KW-0812">Transmembrane</keyword>
<dbReference type="RefSeq" id="WP_260976528.1">
    <property type="nucleotide sequence ID" value="NZ_JAOANI010000019.1"/>
</dbReference>
<comment type="caution">
    <text evidence="2">The sequence shown here is derived from an EMBL/GenBank/DDBJ whole genome shotgun (WGS) entry which is preliminary data.</text>
</comment>
<feature type="transmembrane region" description="Helical" evidence="1">
    <location>
        <begin position="20"/>
        <end position="44"/>
    </location>
</feature>
<keyword evidence="1" id="KW-0472">Membrane</keyword>
<dbReference type="Pfam" id="PF14333">
    <property type="entry name" value="DUF4389"/>
    <property type="match status" value="1"/>
</dbReference>
<name>A0A9X2WGJ3_9GAMM</name>
<evidence type="ECO:0000256" key="1">
    <source>
        <dbReference type="SAM" id="Phobius"/>
    </source>
</evidence>
<evidence type="ECO:0000313" key="2">
    <source>
        <dbReference type="EMBL" id="MCT7359665.1"/>
    </source>
</evidence>
<keyword evidence="3" id="KW-1185">Reference proteome</keyword>
<proteinExistence type="predicted"/>
<organism evidence="2 3">
    <name type="scientific">Thalassolituus pacificus</name>
    <dbReference type="NCBI Taxonomy" id="2975440"/>
    <lineage>
        <taxon>Bacteria</taxon>
        <taxon>Pseudomonadati</taxon>
        <taxon>Pseudomonadota</taxon>
        <taxon>Gammaproteobacteria</taxon>
        <taxon>Oceanospirillales</taxon>
        <taxon>Oceanospirillaceae</taxon>
        <taxon>Thalassolituus</taxon>
    </lineage>
</organism>